<feature type="compositionally biased region" description="Acidic residues" evidence="1">
    <location>
        <begin position="27"/>
        <end position="46"/>
    </location>
</feature>
<feature type="region of interest" description="Disordered" evidence="1">
    <location>
        <begin position="24"/>
        <end position="62"/>
    </location>
</feature>
<accession>K1SU86</accession>
<proteinExistence type="predicted"/>
<dbReference type="EMBL" id="AJWZ01005961">
    <property type="protein sequence ID" value="EKC61128.1"/>
    <property type="molecule type" value="Genomic_DNA"/>
</dbReference>
<feature type="non-terminal residue" evidence="2">
    <location>
        <position position="1"/>
    </location>
</feature>
<dbReference type="AlphaFoldDB" id="K1SU86"/>
<evidence type="ECO:0000256" key="1">
    <source>
        <dbReference type="SAM" id="MobiDB-lite"/>
    </source>
</evidence>
<name>K1SU86_9ZZZZ</name>
<comment type="caution">
    <text evidence="2">The sequence shown here is derived from an EMBL/GenBank/DDBJ whole genome shotgun (WGS) entry which is preliminary data.</text>
</comment>
<organism evidence="2">
    <name type="scientific">human gut metagenome</name>
    <dbReference type="NCBI Taxonomy" id="408170"/>
    <lineage>
        <taxon>unclassified sequences</taxon>
        <taxon>metagenomes</taxon>
        <taxon>organismal metagenomes</taxon>
    </lineage>
</organism>
<evidence type="ECO:0000313" key="2">
    <source>
        <dbReference type="EMBL" id="EKC61128.1"/>
    </source>
</evidence>
<protein>
    <submittedName>
        <fullName evidence="2">Uncharacterized protein</fullName>
    </submittedName>
</protein>
<reference evidence="2" key="1">
    <citation type="journal article" date="2013" name="Environ. Microbiol.">
        <title>Microbiota from the distal guts of lean and obese adolescents exhibit partial functional redundancy besides clear differences in community structure.</title>
        <authorList>
            <person name="Ferrer M."/>
            <person name="Ruiz A."/>
            <person name="Lanza F."/>
            <person name="Haange S.B."/>
            <person name="Oberbach A."/>
            <person name="Till H."/>
            <person name="Bargiela R."/>
            <person name="Campoy C."/>
            <person name="Segura M.T."/>
            <person name="Richter M."/>
            <person name="von Bergen M."/>
            <person name="Seifert J."/>
            <person name="Suarez A."/>
        </authorList>
    </citation>
    <scope>NUCLEOTIDE SEQUENCE</scope>
</reference>
<gene>
    <name evidence="2" type="ORF">OBE_08635</name>
</gene>
<sequence length="93" mass="10681">GWYVYAYFLYLFRDHIERKRFGANIGNEDEEEEDTENPENPSDEPSGETINQAVEGEREDNPLSAVETITVESKAKIKLCSLKSAFFLLPSYK</sequence>